<dbReference type="InterPro" id="IPR000073">
    <property type="entry name" value="AB_hydrolase_1"/>
</dbReference>
<dbReference type="InterPro" id="IPR050266">
    <property type="entry name" value="AB_hydrolase_sf"/>
</dbReference>
<dbReference type="Proteomes" id="UP000269573">
    <property type="component" value="Unassembled WGS sequence"/>
</dbReference>
<proteinExistence type="predicted"/>
<evidence type="ECO:0000256" key="1">
    <source>
        <dbReference type="ARBA" id="ARBA00022801"/>
    </source>
</evidence>
<sequence length="271" mass="30473">MAQEGFIPCRGAKIFYEMAGSGETIVFVHGFPLDSRMWEPQMAVLSSQYRVLRFDMRGMGQSANPGGSYTLYEDLHDLLKQLNIPRASLVGASFGSYASIEFALAYPELVDRLILLCPGGFVPPSDEWQQKLQNMREQLQKGNLEEALDITLHITLDGFHQQSRRVQSRRQWLSDIYRDIYTRPTVTGMPTWLELDPRSRLSEISAPTLIVSGELDHADFLLTAESLVNQISDVQQIFLKNSAHFPNIDSPQEVNALIHSFLSGSLGAPKK</sequence>
<dbReference type="RefSeq" id="WP_122922447.1">
    <property type="nucleotide sequence ID" value="NZ_RHHU01000003.1"/>
</dbReference>
<keyword evidence="4" id="KW-1185">Reference proteome</keyword>
<dbReference type="Gene3D" id="3.40.50.1820">
    <property type="entry name" value="alpha/beta hydrolase"/>
    <property type="match status" value="1"/>
</dbReference>
<accession>A0A3M8DLH1</accession>
<dbReference type="InterPro" id="IPR000639">
    <property type="entry name" value="Epox_hydrolase-like"/>
</dbReference>
<evidence type="ECO:0000313" key="4">
    <source>
        <dbReference type="Proteomes" id="UP000269573"/>
    </source>
</evidence>
<comment type="caution">
    <text evidence="3">The sequence shown here is derived from an EMBL/GenBank/DDBJ whole genome shotgun (WGS) entry which is preliminary data.</text>
</comment>
<protein>
    <submittedName>
        <fullName evidence="3">Alpha/beta hydrolase</fullName>
    </submittedName>
</protein>
<feature type="domain" description="AB hydrolase-1" evidence="2">
    <location>
        <begin position="24"/>
        <end position="251"/>
    </location>
</feature>
<dbReference type="Pfam" id="PF00561">
    <property type="entry name" value="Abhydrolase_1"/>
    <property type="match status" value="1"/>
</dbReference>
<dbReference type="PRINTS" id="PR00111">
    <property type="entry name" value="ABHYDROLASE"/>
</dbReference>
<dbReference type="PANTHER" id="PTHR43798">
    <property type="entry name" value="MONOACYLGLYCEROL LIPASE"/>
    <property type="match status" value="1"/>
</dbReference>
<dbReference type="PRINTS" id="PR00412">
    <property type="entry name" value="EPOXHYDRLASE"/>
</dbReference>
<dbReference type="EMBL" id="RHHU01000003">
    <property type="protein sequence ID" value="RNB88331.1"/>
    <property type="molecule type" value="Genomic_DNA"/>
</dbReference>
<dbReference type="InterPro" id="IPR029058">
    <property type="entry name" value="AB_hydrolase_fold"/>
</dbReference>
<gene>
    <name evidence="3" type="ORF">EDM59_04180</name>
</gene>
<dbReference type="AlphaFoldDB" id="A0A3M8DLH1"/>
<evidence type="ECO:0000259" key="2">
    <source>
        <dbReference type="Pfam" id="PF00561"/>
    </source>
</evidence>
<name>A0A3M8DLH1_9BACL</name>
<keyword evidence="1 3" id="KW-0378">Hydrolase</keyword>
<dbReference type="PANTHER" id="PTHR43798:SF31">
    <property type="entry name" value="AB HYDROLASE SUPERFAMILY PROTEIN YCLE"/>
    <property type="match status" value="1"/>
</dbReference>
<dbReference type="GO" id="GO:0016787">
    <property type="term" value="F:hydrolase activity"/>
    <property type="evidence" value="ECO:0007669"/>
    <property type="project" value="UniProtKB-KW"/>
</dbReference>
<dbReference type="GO" id="GO:0016020">
    <property type="term" value="C:membrane"/>
    <property type="evidence" value="ECO:0007669"/>
    <property type="project" value="TreeGrafter"/>
</dbReference>
<organism evidence="3 4">
    <name type="scientific">Brevibacillus nitrificans</name>
    <dbReference type="NCBI Taxonomy" id="651560"/>
    <lineage>
        <taxon>Bacteria</taxon>
        <taxon>Bacillati</taxon>
        <taxon>Bacillota</taxon>
        <taxon>Bacilli</taxon>
        <taxon>Bacillales</taxon>
        <taxon>Paenibacillaceae</taxon>
        <taxon>Brevibacillus</taxon>
    </lineage>
</organism>
<reference evidence="3 4" key="1">
    <citation type="submission" date="2018-10" db="EMBL/GenBank/DDBJ databases">
        <title>Phylogenomics of Brevibacillus.</title>
        <authorList>
            <person name="Dunlap C."/>
        </authorList>
    </citation>
    <scope>NUCLEOTIDE SEQUENCE [LARGE SCALE GENOMIC DNA]</scope>
    <source>
        <strain evidence="3 4">JCM 15774</strain>
    </source>
</reference>
<evidence type="ECO:0000313" key="3">
    <source>
        <dbReference type="EMBL" id="RNB88331.1"/>
    </source>
</evidence>
<dbReference type="SUPFAM" id="SSF53474">
    <property type="entry name" value="alpha/beta-Hydrolases"/>
    <property type="match status" value="1"/>
</dbReference>